<feature type="transmembrane region" description="Helical" evidence="1">
    <location>
        <begin position="188"/>
        <end position="205"/>
    </location>
</feature>
<dbReference type="Proteomes" id="UP001212421">
    <property type="component" value="Chromosome"/>
</dbReference>
<feature type="transmembrane region" description="Helical" evidence="1">
    <location>
        <begin position="369"/>
        <end position="388"/>
    </location>
</feature>
<keyword evidence="1" id="KW-1133">Transmembrane helix</keyword>
<keyword evidence="3" id="KW-1185">Reference proteome</keyword>
<protein>
    <recommendedName>
        <fullName evidence="4">DUF2142 domain-containing protein</fullName>
    </recommendedName>
</protein>
<evidence type="ECO:0000313" key="2">
    <source>
        <dbReference type="EMBL" id="WBM79482.1"/>
    </source>
</evidence>
<dbReference type="RefSeq" id="WP_281534066.1">
    <property type="nucleotide sequence ID" value="NZ_CP075584.1"/>
</dbReference>
<feature type="transmembrane region" description="Helical" evidence="1">
    <location>
        <begin position="424"/>
        <end position="442"/>
    </location>
</feature>
<dbReference type="EMBL" id="CP075584">
    <property type="protein sequence ID" value="WBM79482.1"/>
    <property type="molecule type" value="Genomic_DNA"/>
</dbReference>
<organism evidence="2 3">
    <name type="scientific">Cryobacterium breve</name>
    <dbReference type="NCBI Taxonomy" id="1259258"/>
    <lineage>
        <taxon>Bacteria</taxon>
        <taxon>Bacillati</taxon>
        <taxon>Actinomycetota</taxon>
        <taxon>Actinomycetes</taxon>
        <taxon>Micrococcales</taxon>
        <taxon>Microbacteriaceae</taxon>
        <taxon>Cryobacterium</taxon>
    </lineage>
</organism>
<feature type="transmembrane region" description="Helical" evidence="1">
    <location>
        <begin position="12"/>
        <end position="33"/>
    </location>
</feature>
<name>A0ABY7NBW0_9MICO</name>
<feature type="transmembrane region" description="Helical" evidence="1">
    <location>
        <begin position="134"/>
        <end position="154"/>
    </location>
</feature>
<evidence type="ECO:0000313" key="3">
    <source>
        <dbReference type="Proteomes" id="UP001212421"/>
    </source>
</evidence>
<evidence type="ECO:0008006" key="4">
    <source>
        <dbReference type="Google" id="ProtNLM"/>
    </source>
</evidence>
<feature type="transmembrane region" description="Helical" evidence="1">
    <location>
        <begin position="400"/>
        <end position="418"/>
    </location>
</feature>
<accession>A0ABY7NBW0</accession>
<feature type="transmembrane region" description="Helical" evidence="1">
    <location>
        <begin position="163"/>
        <end position="182"/>
    </location>
</feature>
<reference evidence="2 3" key="1">
    <citation type="submission" date="2021-05" db="EMBL/GenBank/DDBJ databases">
        <authorList>
            <person name="Kumar R."/>
            <person name="Kumar A."/>
            <person name="Mukhia S."/>
        </authorList>
    </citation>
    <scope>NUCLEOTIDE SEQUENCE [LARGE SCALE GENOMIC DNA]</scope>
    <source>
        <strain evidence="2 3">ERMR7:08</strain>
    </source>
</reference>
<proteinExistence type="predicted"/>
<sequence length="443" mass="46640">MSTSVTRILRSSVLPFIVLILVSFGFVTVHATAHGPISPFDEYVYLDYLAKVPTEGLVRSGEETGDVARNAISCRGVLNYGAYGEGCNTGTHQDDKKYPYDGGTGADIYTPLYFAATWVAAQPLTWFGVDLLDAGRLVGGLWLALGLSLTYALLRLLRVDKAIALGLSLSVIATPVVLWATTYLSTDAPTLAVAAAVGCVAVLVARRRIHVAWLPAISAVAVLFKVQNLAAVGAAVVGVVAWTFMEAHRSERGGSRHPVVVRSLVDRRTIAAVVALIAGVGAQAAWLVFRVLATPANAKSAVVDSVRQPLSLTSLVTEAFRFLRSIGSTDAVANVLGVLTGNLLTILVIAALIGILIDWRSRPVAHTSVALAVLLAALAMGPALSLAVRASVGFYFPLPARYGLVLVPGFLAALGLYFYRFSRFGRSAVLGLGSLAALAALLM</sequence>
<evidence type="ECO:0000256" key="1">
    <source>
        <dbReference type="SAM" id="Phobius"/>
    </source>
</evidence>
<keyword evidence="1" id="KW-0472">Membrane</keyword>
<feature type="transmembrane region" description="Helical" evidence="1">
    <location>
        <begin position="270"/>
        <end position="289"/>
    </location>
</feature>
<gene>
    <name evidence="2" type="ORF">KIV56_14230</name>
</gene>
<feature type="transmembrane region" description="Helical" evidence="1">
    <location>
        <begin position="331"/>
        <end position="357"/>
    </location>
</feature>
<keyword evidence="1" id="KW-0812">Transmembrane</keyword>